<dbReference type="InterPro" id="IPR037225">
    <property type="entry name" value="Nuo51_FMN-bd_sf"/>
</dbReference>
<dbReference type="SMART" id="SM00928">
    <property type="entry name" value="NADH_4Fe-4S"/>
    <property type="match status" value="1"/>
</dbReference>
<evidence type="ECO:0000256" key="9">
    <source>
        <dbReference type="ARBA" id="ARBA00023014"/>
    </source>
</evidence>
<evidence type="ECO:0000256" key="6">
    <source>
        <dbReference type="ARBA" id="ARBA00022643"/>
    </source>
</evidence>
<dbReference type="Pfam" id="PF01512">
    <property type="entry name" value="Complex1_51K"/>
    <property type="match status" value="1"/>
</dbReference>
<dbReference type="InterPro" id="IPR019575">
    <property type="entry name" value="Nuop51_4Fe4S-bd"/>
</dbReference>
<dbReference type="InterPro" id="IPR050837">
    <property type="entry name" value="ComplexI_51kDa_subunit"/>
</dbReference>
<dbReference type="InterPro" id="IPR019554">
    <property type="entry name" value="Soluble_ligand-bd"/>
</dbReference>
<keyword evidence="4" id="KW-0004">4Fe-4S</keyword>
<name>A0ABW6MIR1_9ACTN</name>
<dbReference type="RefSeq" id="WP_388114735.1">
    <property type="nucleotide sequence ID" value="NZ_JBIAHM010000022.1"/>
</dbReference>
<comment type="caution">
    <text evidence="11">The sequence shown here is derived from an EMBL/GenBank/DDBJ whole genome shotgun (WGS) entry which is preliminary data.</text>
</comment>
<feature type="domain" description="NADH-ubiquinone oxidoreductase 51kDa subunit iron-sulphur binding" evidence="10">
    <location>
        <begin position="326"/>
        <end position="371"/>
    </location>
</feature>
<evidence type="ECO:0000313" key="12">
    <source>
        <dbReference type="Proteomes" id="UP001601303"/>
    </source>
</evidence>
<evidence type="ECO:0000256" key="5">
    <source>
        <dbReference type="ARBA" id="ARBA00022630"/>
    </source>
</evidence>
<dbReference type="Proteomes" id="UP001601303">
    <property type="component" value="Unassembled WGS sequence"/>
</dbReference>
<comment type="cofactor">
    <cofactor evidence="1">
        <name>FMN</name>
        <dbReference type="ChEBI" id="CHEBI:58210"/>
    </cofactor>
</comment>
<dbReference type="InterPro" id="IPR011538">
    <property type="entry name" value="Nuo51_FMN-bd"/>
</dbReference>
<evidence type="ECO:0000313" key="11">
    <source>
        <dbReference type="EMBL" id="MFE9606010.1"/>
    </source>
</evidence>
<evidence type="ECO:0000256" key="7">
    <source>
        <dbReference type="ARBA" id="ARBA00022723"/>
    </source>
</evidence>
<comment type="similarity">
    <text evidence="3">Belongs to the complex I 51 kDa subunit family.</text>
</comment>
<keyword evidence="5" id="KW-0285">Flavoprotein</keyword>
<dbReference type="InterPro" id="IPR037207">
    <property type="entry name" value="Nuop51_4Fe4S-bd_sf"/>
</dbReference>
<dbReference type="Gene3D" id="1.20.1440.230">
    <property type="entry name" value="NADH-ubiquinone oxidoreductase 51kDa subunit, iron-sulphur binding domain"/>
    <property type="match status" value="1"/>
</dbReference>
<protein>
    <submittedName>
        <fullName evidence="11">NADH-ubiquinone oxidoreductase-F iron-sulfur binding region domain-containing protein</fullName>
    </submittedName>
</protein>
<keyword evidence="6" id="KW-0288">FMN</keyword>
<comment type="cofactor">
    <cofactor evidence="2">
        <name>[4Fe-4S] cluster</name>
        <dbReference type="ChEBI" id="CHEBI:49883"/>
    </cofactor>
</comment>
<proteinExistence type="inferred from homology"/>
<dbReference type="Gene3D" id="3.10.20.600">
    <property type="match status" value="1"/>
</dbReference>
<accession>A0ABW6MIR1</accession>
<keyword evidence="7" id="KW-0479">Metal-binding</keyword>
<dbReference type="PANTHER" id="PTHR11780">
    <property type="entry name" value="NADH-UBIQUINONE OXIDOREDUCTASE FLAVOPROTEIN 1 NDUFV1"/>
    <property type="match status" value="1"/>
</dbReference>
<evidence type="ECO:0000256" key="2">
    <source>
        <dbReference type="ARBA" id="ARBA00001966"/>
    </source>
</evidence>
<evidence type="ECO:0000256" key="1">
    <source>
        <dbReference type="ARBA" id="ARBA00001917"/>
    </source>
</evidence>
<evidence type="ECO:0000256" key="3">
    <source>
        <dbReference type="ARBA" id="ARBA00007523"/>
    </source>
</evidence>
<keyword evidence="8" id="KW-0408">Iron</keyword>
<sequence>MNSDTGTRTVLAGEHSAAPCGPYGERLLHGWYDTGRTADLTEHLGRYGPVPLSSARSRGAAMPLVRAVEEAGLTGRGGGGFPTGRKLRSVAGAKGPAVVVANGMESEPASHKDEVLLSLAPHLVLDGAALAAVAVGASVVHLCVPRTRATQADQLTAAVAERRRARLDPVPVKVHTLPHHFVSSEETSLVSWLNGGDARPLATPPRPFEKGVGKRPTLIGNVETLAHLALIARYGSAWFREIGSPRAPGTTLVTVSGAVAHPGVYEIPAGSPVPTALGRAGGPLGRLGAVLAGGFFGSWLPVPLSTTAPERGAGVLVALPEGTCGLAETAAALEYLAAQSARQCGPCRFGLPAVAEDFAALARGSADAQRIDRLHHRLGLLPGRGACSHPDGGARLAASALRVFADDVHRHVHTGPCRAAYAPLVLPVPAARPPEEEEWR</sequence>
<organism evidence="11 12">
    <name type="scientific">Streptomyces hokutonensis</name>
    <dbReference type="NCBI Taxonomy" id="1306990"/>
    <lineage>
        <taxon>Bacteria</taxon>
        <taxon>Bacillati</taxon>
        <taxon>Actinomycetota</taxon>
        <taxon>Actinomycetes</taxon>
        <taxon>Kitasatosporales</taxon>
        <taxon>Streptomycetaceae</taxon>
        <taxon>Streptomyces</taxon>
    </lineage>
</organism>
<gene>
    <name evidence="11" type="ORF">ACFYNQ_46685</name>
</gene>
<keyword evidence="12" id="KW-1185">Reference proteome</keyword>
<evidence type="ECO:0000259" key="10">
    <source>
        <dbReference type="SMART" id="SM00928"/>
    </source>
</evidence>
<keyword evidence="9" id="KW-0411">Iron-sulfur</keyword>
<evidence type="ECO:0000256" key="4">
    <source>
        <dbReference type="ARBA" id="ARBA00022485"/>
    </source>
</evidence>
<dbReference type="SUPFAM" id="SSF142984">
    <property type="entry name" value="Nqo1 middle domain-like"/>
    <property type="match status" value="1"/>
</dbReference>
<evidence type="ECO:0000256" key="8">
    <source>
        <dbReference type="ARBA" id="ARBA00023004"/>
    </source>
</evidence>
<reference evidence="11 12" key="1">
    <citation type="submission" date="2024-10" db="EMBL/GenBank/DDBJ databases">
        <title>The Natural Products Discovery Center: Release of the First 8490 Sequenced Strains for Exploring Actinobacteria Biosynthetic Diversity.</title>
        <authorList>
            <person name="Kalkreuter E."/>
            <person name="Kautsar S.A."/>
            <person name="Yang D."/>
            <person name="Bader C.D."/>
            <person name="Teijaro C.N."/>
            <person name="Fluegel L."/>
            <person name="Davis C.M."/>
            <person name="Simpson J.R."/>
            <person name="Lauterbach L."/>
            <person name="Steele A.D."/>
            <person name="Gui C."/>
            <person name="Meng S."/>
            <person name="Li G."/>
            <person name="Viehrig K."/>
            <person name="Ye F."/>
            <person name="Su P."/>
            <person name="Kiefer A.F."/>
            <person name="Nichols A."/>
            <person name="Cepeda A.J."/>
            <person name="Yan W."/>
            <person name="Fan B."/>
            <person name="Jiang Y."/>
            <person name="Adhikari A."/>
            <person name="Zheng C.-J."/>
            <person name="Schuster L."/>
            <person name="Cowan T.M."/>
            <person name="Smanski M.J."/>
            <person name="Chevrette M.G."/>
            <person name="De Carvalho L.P.S."/>
            <person name="Shen B."/>
        </authorList>
    </citation>
    <scope>NUCLEOTIDE SEQUENCE [LARGE SCALE GENOMIC DNA]</scope>
    <source>
        <strain evidence="11 12">NPDC006488</strain>
    </source>
</reference>
<dbReference type="Pfam" id="PF10531">
    <property type="entry name" value="SLBB"/>
    <property type="match status" value="1"/>
</dbReference>
<dbReference type="Gene3D" id="3.40.50.11540">
    <property type="entry name" value="NADH-ubiquinone oxidoreductase 51kDa subunit"/>
    <property type="match status" value="1"/>
</dbReference>
<dbReference type="SUPFAM" id="SSF140490">
    <property type="entry name" value="Nqo1C-terminal domain-like"/>
    <property type="match status" value="1"/>
</dbReference>
<dbReference type="PANTHER" id="PTHR11780:SF10">
    <property type="entry name" value="NADH DEHYDROGENASE [UBIQUINONE] FLAVOPROTEIN 1, MITOCHONDRIAL"/>
    <property type="match status" value="1"/>
</dbReference>
<dbReference type="Pfam" id="PF10589">
    <property type="entry name" value="NADH_4Fe-4S"/>
    <property type="match status" value="1"/>
</dbReference>
<dbReference type="SUPFAM" id="SSF142019">
    <property type="entry name" value="Nqo1 FMN-binding domain-like"/>
    <property type="match status" value="1"/>
</dbReference>
<dbReference type="EMBL" id="JBIAHM010000022">
    <property type="protein sequence ID" value="MFE9606010.1"/>
    <property type="molecule type" value="Genomic_DNA"/>
</dbReference>